<proteinExistence type="predicted"/>
<dbReference type="OrthoDB" id="5881184at2"/>
<dbReference type="AlphaFoldDB" id="A0A2U3D6F0"/>
<dbReference type="RefSeq" id="WP_109431354.1">
    <property type="nucleotide sequence ID" value="NZ_MPDK01000024.1"/>
</dbReference>
<dbReference type="CDD" id="cd02440">
    <property type="entry name" value="AdoMet_MTases"/>
    <property type="match status" value="1"/>
</dbReference>
<dbReference type="Pfam" id="PF12847">
    <property type="entry name" value="Methyltransf_18"/>
    <property type="match status" value="1"/>
</dbReference>
<protein>
    <recommendedName>
        <fullName evidence="3">SAM-dependent methyltransferase</fullName>
    </recommendedName>
</protein>
<organism evidence="1 2">
    <name type="scientific">Sulfoacidibacillus thermotolerans</name>
    <name type="common">Acidibacillus sulfuroxidans</name>
    <dbReference type="NCBI Taxonomy" id="1765684"/>
    <lineage>
        <taxon>Bacteria</taxon>
        <taxon>Bacillati</taxon>
        <taxon>Bacillota</taxon>
        <taxon>Bacilli</taxon>
        <taxon>Bacillales</taxon>
        <taxon>Alicyclobacillaceae</taxon>
        <taxon>Sulfoacidibacillus</taxon>
    </lineage>
</organism>
<keyword evidence="2" id="KW-1185">Reference proteome</keyword>
<dbReference type="InterPro" id="IPR006901">
    <property type="entry name" value="TrmK"/>
</dbReference>
<dbReference type="PANTHER" id="PTHR38451">
    <property type="entry name" value="TRNA (ADENINE(22)-N(1))-METHYLTRANSFERASE"/>
    <property type="match status" value="1"/>
</dbReference>
<name>A0A2U3D6F0_SULT2</name>
<dbReference type="InterPro" id="IPR029063">
    <property type="entry name" value="SAM-dependent_MTases_sf"/>
</dbReference>
<dbReference type="Gene3D" id="3.40.50.150">
    <property type="entry name" value="Vaccinia Virus protein VP39"/>
    <property type="match status" value="1"/>
</dbReference>
<dbReference type="GO" id="GO:0160105">
    <property type="term" value="F:tRNA (adenine(22)-N1)-methyltransferase activity"/>
    <property type="evidence" value="ECO:0007669"/>
    <property type="project" value="InterPro"/>
</dbReference>
<evidence type="ECO:0000313" key="2">
    <source>
        <dbReference type="Proteomes" id="UP000245380"/>
    </source>
</evidence>
<dbReference type="EMBL" id="MPDK01000024">
    <property type="protein sequence ID" value="PWI56857.1"/>
    <property type="molecule type" value="Genomic_DNA"/>
</dbReference>
<accession>A0A2U3D6F0</accession>
<reference evidence="1 2" key="1">
    <citation type="submission" date="2016-11" db="EMBL/GenBank/DDBJ databases">
        <title>Comparative genomics of Acidibacillus ferroxidans species.</title>
        <authorList>
            <person name="Oliveira G."/>
            <person name="Nunes G."/>
            <person name="Oliveira R."/>
            <person name="Araujo F."/>
            <person name="Salim A."/>
            <person name="Scholte L."/>
            <person name="Morais D."/>
            <person name="Nancucheo I."/>
            <person name="Johnson D.B."/>
            <person name="Grail B."/>
            <person name="Bittencourt J."/>
            <person name="Valadares R."/>
        </authorList>
    </citation>
    <scope>NUCLEOTIDE SEQUENCE [LARGE SCALE GENOMIC DNA]</scope>
    <source>
        <strain evidence="1 2">Y002</strain>
    </source>
</reference>
<evidence type="ECO:0000313" key="1">
    <source>
        <dbReference type="EMBL" id="PWI56857.1"/>
    </source>
</evidence>
<dbReference type="PIRSF" id="PIRSF018637">
    <property type="entry name" value="TrmK"/>
    <property type="match status" value="1"/>
</dbReference>
<dbReference type="SUPFAM" id="SSF53335">
    <property type="entry name" value="S-adenosyl-L-methionine-dependent methyltransferases"/>
    <property type="match status" value="1"/>
</dbReference>
<evidence type="ECO:0008006" key="3">
    <source>
        <dbReference type="Google" id="ProtNLM"/>
    </source>
</evidence>
<gene>
    <name evidence="1" type="ORF">BM613_11500</name>
</gene>
<comment type="caution">
    <text evidence="1">The sequence shown here is derived from an EMBL/GenBank/DDBJ whole genome shotgun (WGS) entry which is preliminary data.</text>
</comment>
<dbReference type="Proteomes" id="UP000245380">
    <property type="component" value="Unassembled WGS sequence"/>
</dbReference>
<dbReference type="PANTHER" id="PTHR38451:SF1">
    <property type="entry name" value="TRNA (ADENINE(22)-N(1))-METHYLTRANSFERASE"/>
    <property type="match status" value="1"/>
</dbReference>
<sequence length="260" mass="28840">MHELSLRLQTVADQIGTVECFADIGSDHGLLPIALVRAGRAKRAIAVEVAKGPCAATAQAVLQAKLQESIEVRLGDGLTVLQKEEVDAVVIAGMGGQTMWDILTSKHADQVLVQDHAVRLVLQPMAQAGLMRYFALHGGYEVCQDVRLIDKGIHYEVMCLQPHRTKQRVAMAPRAQRLREAYEQLAPQVKWRFVFGETLLHAKSPQVLLQMQKEARAFKRVLKQAHSGRSERAQGRINKLKSELDALLELMSSVYGVSTF</sequence>